<reference evidence="2" key="1">
    <citation type="journal article" date="2024" name="IScience">
        <title>Strigolactones Initiate the Formation of Haustorium-like Structures in Castilleja.</title>
        <authorList>
            <person name="Buerger M."/>
            <person name="Peterson D."/>
            <person name="Chory J."/>
        </authorList>
    </citation>
    <scope>NUCLEOTIDE SEQUENCE [LARGE SCALE GENOMIC DNA]</scope>
</reference>
<proteinExistence type="predicted"/>
<evidence type="ECO:0000313" key="2">
    <source>
        <dbReference type="Proteomes" id="UP001632038"/>
    </source>
</evidence>
<dbReference type="Gene3D" id="3.80.10.10">
    <property type="entry name" value="Ribonuclease Inhibitor"/>
    <property type="match status" value="1"/>
</dbReference>
<comment type="caution">
    <text evidence="1">The sequence shown here is derived from an EMBL/GenBank/DDBJ whole genome shotgun (WGS) entry which is preliminary data.</text>
</comment>
<accession>A0ABD3CG91</accession>
<dbReference type="Proteomes" id="UP001632038">
    <property type="component" value="Unassembled WGS sequence"/>
</dbReference>
<gene>
    <name evidence="1" type="ORF">CASFOL_027951</name>
</gene>
<evidence type="ECO:0000313" key="1">
    <source>
        <dbReference type="EMBL" id="KAL3628905.1"/>
    </source>
</evidence>
<name>A0ABD3CG91_9LAMI</name>
<protein>
    <submittedName>
        <fullName evidence="1">Uncharacterized protein</fullName>
    </submittedName>
</protein>
<dbReference type="PANTHER" id="PTHR15140:SF33">
    <property type="entry name" value="LATE BLIGHT RESISTANCE PROTEIN HOMOLOG R1A-3 ISOFORM X1"/>
    <property type="match status" value="1"/>
</dbReference>
<dbReference type="SUPFAM" id="SSF52047">
    <property type="entry name" value="RNI-like"/>
    <property type="match status" value="1"/>
</dbReference>
<dbReference type="PANTHER" id="PTHR15140">
    <property type="entry name" value="TUBULIN-SPECIFIC CHAPERONE E"/>
    <property type="match status" value="1"/>
</dbReference>
<sequence length="187" mass="21777">MPNFGFFINFGSLYDNFDSFKCVVVNPVLRIHDFVYSDFSPYFSINIRKITLSGCGFPWDYMGLIGELPNLQVLKLRRHAFRGEMCDVLPFMFLRLRFLLLEDLDVECWIADDSCFPQLELLIIRHCYKLKMIDPTLVEASTLGILEVDNCSVDTEDWAREMEKSKNDGQFRVQIHSSRNGNNNNKP</sequence>
<dbReference type="EMBL" id="JAVIJP010000036">
    <property type="protein sequence ID" value="KAL3628905.1"/>
    <property type="molecule type" value="Genomic_DNA"/>
</dbReference>
<organism evidence="1 2">
    <name type="scientific">Castilleja foliolosa</name>
    <dbReference type="NCBI Taxonomy" id="1961234"/>
    <lineage>
        <taxon>Eukaryota</taxon>
        <taxon>Viridiplantae</taxon>
        <taxon>Streptophyta</taxon>
        <taxon>Embryophyta</taxon>
        <taxon>Tracheophyta</taxon>
        <taxon>Spermatophyta</taxon>
        <taxon>Magnoliopsida</taxon>
        <taxon>eudicotyledons</taxon>
        <taxon>Gunneridae</taxon>
        <taxon>Pentapetalae</taxon>
        <taxon>asterids</taxon>
        <taxon>lamiids</taxon>
        <taxon>Lamiales</taxon>
        <taxon>Orobanchaceae</taxon>
        <taxon>Pedicularideae</taxon>
        <taxon>Castillejinae</taxon>
        <taxon>Castilleja</taxon>
    </lineage>
</organism>
<dbReference type="AlphaFoldDB" id="A0ABD3CG91"/>
<keyword evidence="2" id="KW-1185">Reference proteome</keyword>
<dbReference type="InterPro" id="IPR032675">
    <property type="entry name" value="LRR_dom_sf"/>
</dbReference>